<dbReference type="STRING" id="699431.SY89_02817"/>
<feature type="transmembrane region" description="Helical" evidence="1">
    <location>
        <begin position="118"/>
        <end position="141"/>
    </location>
</feature>
<keyword evidence="3" id="KW-1185">Reference proteome</keyword>
<reference evidence="3" key="1">
    <citation type="submission" date="2013-11" db="EMBL/GenBank/DDBJ databases">
        <authorList>
            <person name="Hoang H.T."/>
            <person name="Killian M.L."/>
            <person name="Madson D.M."/>
            <person name="Arruda P.H.E."/>
            <person name="Sun D."/>
            <person name="Schwartz K.J."/>
            <person name="Yoon K."/>
        </authorList>
    </citation>
    <scope>NUCLEOTIDE SEQUENCE [LARGE SCALE GENOMIC DNA]</scope>
    <source>
        <strain evidence="3">CDK2</strain>
    </source>
</reference>
<gene>
    <name evidence="2" type="ORF">SY89_02817</name>
</gene>
<protein>
    <submittedName>
        <fullName evidence="2">Uncharacterized protein</fullName>
    </submittedName>
</protein>
<feature type="transmembrane region" description="Helical" evidence="1">
    <location>
        <begin position="84"/>
        <end position="106"/>
    </location>
</feature>
<sequence length="142" mass="14634">MASTIYLVSAALMVLLLLAVVGAVMGRNWKAYTPTLRNDQSVWSALAGNEAVWTLAFIVAALAVGGGAALFVSGDVYSGSLVNAGGIAVAIALAVAFLFYLFYGTYAAAKARGYRRAAAVMAASWMLGLLVVVGITLNLLLA</sequence>
<accession>A0A0N8I0E2</accession>
<keyword evidence="1" id="KW-1133">Transmembrane helix</keyword>
<dbReference type="AlphaFoldDB" id="A0A0N8I0E2"/>
<keyword evidence="1" id="KW-0812">Transmembrane</keyword>
<keyword evidence="1" id="KW-0472">Membrane</keyword>
<name>A0A0N8I0E2_9EURY</name>
<comment type="caution">
    <text evidence="2">The sequence shown here is derived from an EMBL/GenBank/DDBJ whole genome shotgun (WGS) entry which is preliminary data.</text>
</comment>
<evidence type="ECO:0000313" key="2">
    <source>
        <dbReference type="EMBL" id="KPN32059.1"/>
    </source>
</evidence>
<organism evidence="2 3">
    <name type="scientific">Halolamina pelagica</name>
    <dbReference type="NCBI Taxonomy" id="699431"/>
    <lineage>
        <taxon>Archaea</taxon>
        <taxon>Methanobacteriati</taxon>
        <taxon>Methanobacteriota</taxon>
        <taxon>Stenosarchaea group</taxon>
        <taxon>Halobacteria</taxon>
        <taxon>Halobacteriales</taxon>
        <taxon>Haloferacaceae</taxon>
    </lineage>
</organism>
<dbReference type="Proteomes" id="UP000050535">
    <property type="component" value="Unassembled WGS sequence"/>
</dbReference>
<feature type="transmembrane region" description="Helical" evidence="1">
    <location>
        <begin position="50"/>
        <end position="72"/>
    </location>
</feature>
<dbReference type="EMBL" id="LGUC01000001">
    <property type="protein sequence ID" value="KPN32059.1"/>
    <property type="molecule type" value="Genomic_DNA"/>
</dbReference>
<dbReference type="RefSeq" id="WP_054584437.1">
    <property type="nucleotide sequence ID" value="NZ_LGUC01000001.1"/>
</dbReference>
<proteinExistence type="predicted"/>
<evidence type="ECO:0000313" key="3">
    <source>
        <dbReference type="Proteomes" id="UP000050535"/>
    </source>
</evidence>
<evidence type="ECO:0000256" key="1">
    <source>
        <dbReference type="SAM" id="Phobius"/>
    </source>
</evidence>